<name>A0A6G9YNT2_9NOCA</name>
<dbReference type="Pfam" id="PF01494">
    <property type="entry name" value="FAD_binding_3"/>
    <property type="match status" value="1"/>
</dbReference>
<gene>
    <name evidence="6" type="ORF">F5544_34520</name>
</gene>
<protein>
    <submittedName>
        <fullName evidence="6">NAD(P)-binding protein</fullName>
    </submittedName>
</protein>
<accession>A0A6G9YNT2</accession>
<dbReference type="NCBIfam" id="NF004832">
    <property type="entry name" value="PRK06184.1"/>
    <property type="match status" value="1"/>
</dbReference>
<dbReference type="InterPro" id="IPR050641">
    <property type="entry name" value="RIFMO-like"/>
</dbReference>
<dbReference type="PANTHER" id="PTHR43004">
    <property type="entry name" value="TRK SYSTEM POTASSIUM UPTAKE PROTEIN"/>
    <property type="match status" value="1"/>
</dbReference>
<dbReference type="GO" id="GO:0016709">
    <property type="term" value="F:oxidoreductase activity, acting on paired donors, with incorporation or reduction of molecular oxygen, NAD(P)H as one donor, and incorporation of one atom of oxygen"/>
    <property type="evidence" value="ECO:0007669"/>
    <property type="project" value="UniProtKB-ARBA"/>
</dbReference>
<dbReference type="InterPro" id="IPR036249">
    <property type="entry name" value="Thioredoxin-like_sf"/>
</dbReference>
<evidence type="ECO:0000256" key="4">
    <source>
        <dbReference type="ARBA" id="ARBA00022827"/>
    </source>
</evidence>
<dbReference type="InterPro" id="IPR036188">
    <property type="entry name" value="FAD/NAD-bd_sf"/>
</dbReference>
<sequence length="502" mass="54784">MNTTDVLIVGAGPTGLTLACELARRGVAHELIDKLPQHNSASRAKTIQPRSLEIADDLGIAERIVDRGAIHLPTRHYRGPRILSEAVEAAIGVPSTPATPYPAPVWVAQPYVEAALRDRLAELGGEVNLGTEVVDLQQHPNFVTVTVTKDGRREEIRTRYVVGCDGGRSAVRELAGLRLTGTSYGRHRWYLGDVRITGLDRGAQHLWMNDGVLSLFPLPHTDIWQFQASIPADDKQPPAPTLAHYRKIFAERAGLPGVEITDPTWLSLYQINVAMVDRYRTDRVFLAGDAAHIHSPGGGQGMNTGIQDAYNLGWKLAAALRGTDDILESYAAERLPVARAVLDDSTARLHMVMRAAAANDGSAAQRQLTDEFTTGLTIAYPDSPLTDRAQLPKSGIRPGERAPDAICRDPETGHKTRLFDLFRGTHWTLLDFGGDAEPVKSADLRVYRITQRENGSGAIVDADGLARESYGVDEGELVLIRPDGYVATRTKSSADIERWIPA</sequence>
<dbReference type="KEGG" id="nah:F5544_34520"/>
<dbReference type="Gene3D" id="3.30.70.2450">
    <property type="match status" value="1"/>
</dbReference>
<dbReference type="Pfam" id="PF21274">
    <property type="entry name" value="Rng_hyd_C"/>
    <property type="match status" value="1"/>
</dbReference>
<evidence type="ECO:0000256" key="1">
    <source>
        <dbReference type="ARBA" id="ARBA00001974"/>
    </source>
</evidence>
<dbReference type="Gene3D" id="3.50.50.60">
    <property type="entry name" value="FAD/NAD(P)-binding domain"/>
    <property type="match status" value="1"/>
</dbReference>
<evidence type="ECO:0000256" key="2">
    <source>
        <dbReference type="ARBA" id="ARBA00007801"/>
    </source>
</evidence>
<feature type="domain" description="FAD-binding" evidence="5">
    <location>
        <begin position="4"/>
        <end position="344"/>
    </location>
</feature>
<dbReference type="GO" id="GO:0071949">
    <property type="term" value="F:FAD binding"/>
    <property type="evidence" value="ECO:0007669"/>
    <property type="project" value="InterPro"/>
</dbReference>
<comment type="similarity">
    <text evidence="2">Belongs to the PheA/TfdB FAD monooxygenase family.</text>
</comment>
<dbReference type="PANTHER" id="PTHR43004:SF19">
    <property type="entry name" value="BINDING MONOOXYGENASE, PUTATIVE (JCVI)-RELATED"/>
    <property type="match status" value="1"/>
</dbReference>
<reference evidence="6 7" key="1">
    <citation type="journal article" date="2019" name="ACS Chem. Biol.">
        <title>Identification and Mobilization of a Cryptic Antibiotic Biosynthesis Gene Locus from a Human-Pathogenic Nocardia Isolate.</title>
        <authorList>
            <person name="Herisse M."/>
            <person name="Ishida K."/>
            <person name="Porter J.L."/>
            <person name="Howden B."/>
            <person name="Hertweck C."/>
            <person name="Stinear T.P."/>
            <person name="Pidot S.J."/>
        </authorList>
    </citation>
    <scope>NUCLEOTIDE SEQUENCE [LARGE SCALE GENOMIC DNA]</scope>
    <source>
        <strain evidence="6 7">AUSMDU00012717</strain>
    </source>
</reference>
<evidence type="ECO:0000256" key="3">
    <source>
        <dbReference type="ARBA" id="ARBA00022630"/>
    </source>
</evidence>
<dbReference type="PRINTS" id="PR00420">
    <property type="entry name" value="RNGMNOXGNASE"/>
</dbReference>
<dbReference type="Gene3D" id="3.40.30.120">
    <property type="match status" value="1"/>
</dbReference>
<dbReference type="AlphaFoldDB" id="A0A6G9YNT2"/>
<dbReference type="EMBL" id="CP046172">
    <property type="protein sequence ID" value="QIS14737.1"/>
    <property type="molecule type" value="Genomic_DNA"/>
</dbReference>
<keyword evidence="3" id="KW-0285">Flavoprotein</keyword>
<comment type="cofactor">
    <cofactor evidence="1">
        <name>FAD</name>
        <dbReference type="ChEBI" id="CHEBI:57692"/>
    </cofactor>
</comment>
<dbReference type="SUPFAM" id="SSF51905">
    <property type="entry name" value="FAD/NAD(P)-binding domain"/>
    <property type="match status" value="1"/>
</dbReference>
<proteinExistence type="inferred from homology"/>
<dbReference type="SUPFAM" id="SSF52833">
    <property type="entry name" value="Thioredoxin-like"/>
    <property type="match status" value="1"/>
</dbReference>
<dbReference type="RefSeq" id="WP_167477093.1">
    <property type="nucleotide sequence ID" value="NZ_CP046172.1"/>
</dbReference>
<evidence type="ECO:0000259" key="5">
    <source>
        <dbReference type="Pfam" id="PF01494"/>
    </source>
</evidence>
<evidence type="ECO:0000313" key="7">
    <source>
        <dbReference type="Proteomes" id="UP000503540"/>
    </source>
</evidence>
<organism evidence="6 7">
    <name type="scientific">Nocardia arthritidis</name>
    <dbReference type="NCBI Taxonomy" id="228602"/>
    <lineage>
        <taxon>Bacteria</taxon>
        <taxon>Bacillati</taxon>
        <taxon>Actinomycetota</taxon>
        <taxon>Actinomycetes</taxon>
        <taxon>Mycobacteriales</taxon>
        <taxon>Nocardiaceae</taxon>
        <taxon>Nocardia</taxon>
    </lineage>
</organism>
<dbReference type="Proteomes" id="UP000503540">
    <property type="component" value="Chromosome"/>
</dbReference>
<evidence type="ECO:0000313" key="6">
    <source>
        <dbReference type="EMBL" id="QIS14737.1"/>
    </source>
</evidence>
<keyword evidence="7" id="KW-1185">Reference proteome</keyword>
<dbReference type="InterPro" id="IPR002938">
    <property type="entry name" value="FAD-bd"/>
</dbReference>
<keyword evidence="4" id="KW-0274">FAD</keyword>